<evidence type="ECO:0000256" key="1">
    <source>
        <dbReference type="SAM" id="Coils"/>
    </source>
</evidence>
<gene>
    <name evidence="3" type="ORF">CRENPOLYSF1_530033</name>
</gene>
<evidence type="ECO:0000313" key="4">
    <source>
        <dbReference type="Proteomes" id="UP000195667"/>
    </source>
</evidence>
<feature type="coiled-coil region" evidence="1">
    <location>
        <begin position="199"/>
        <end position="249"/>
    </location>
</feature>
<name>A0A1R4HDM5_9GAMM</name>
<organism evidence="3 4">
    <name type="scientific">Crenothrix polyspora</name>
    <dbReference type="NCBI Taxonomy" id="360316"/>
    <lineage>
        <taxon>Bacteria</taxon>
        <taxon>Pseudomonadati</taxon>
        <taxon>Pseudomonadota</taxon>
        <taxon>Gammaproteobacteria</taxon>
        <taxon>Methylococcales</taxon>
        <taxon>Crenotrichaceae</taxon>
        <taxon>Crenothrix</taxon>
    </lineage>
</organism>
<dbReference type="AlphaFoldDB" id="A0A1R4HDM5"/>
<keyword evidence="4" id="KW-1185">Reference proteome</keyword>
<dbReference type="Pfam" id="PF10088">
    <property type="entry name" value="DUF2326"/>
    <property type="match status" value="1"/>
</dbReference>
<dbReference type="InterPro" id="IPR027417">
    <property type="entry name" value="P-loop_NTPase"/>
</dbReference>
<accession>A0A1R4HDM5</accession>
<dbReference type="Proteomes" id="UP000195667">
    <property type="component" value="Unassembled WGS sequence"/>
</dbReference>
<feature type="coiled-coil region" evidence="1">
    <location>
        <begin position="396"/>
        <end position="423"/>
    </location>
</feature>
<dbReference type="InterPro" id="IPR018760">
    <property type="entry name" value="DUF2326"/>
</dbReference>
<dbReference type="RefSeq" id="WP_087144265.1">
    <property type="nucleotide sequence ID" value="NZ_FUKI01000130.1"/>
</dbReference>
<dbReference type="Gene3D" id="3.40.50.300">
    <property type="entry name" value="P-loop containing nucleotide triphosphate hydrolases"/>
    <property type="match status" value="1"/>
</dbReference>
<dbReference type="OrthoDB" id="5140926at2"/>
<evidence type="ECO:0000313" key="3">
    <source>
        <dbReference type="EMBL" id="SJM94348.1"/>
    </source>
</evidence>
<keyword evidence="1" id="KW-0175">Coiled coil</keyword>
<feature type="domain" description="DUF2326" evidence="2">
    <location>
        <begin position="448"/>
        <end position="572"/>
    </location>
</feature>
<evidence type="ECO:0000259" key="2">
    <source>
        <dbReference type="Pfam" id="PF10088"/>
    </source>
</evidence>
<dbReference type="EMBL" id="FUKI01000130">
    <property type="protein sequence ID" value="SJM94348.1"/>
    <property type="molecule type" value="Genomic_DNA"/>
</dbReference>
<protein>
    <recommendedName>
        <fullName evidence="2">DUF2326 domain-containing protein</fullName>
    </recommendedName>
</protein>
<sequence length="578" mass="66821">MFLKSLTIAQGDGEIIQNIRFHAGLNLIVDETPINHGKETGNNVGKTTVLKLVDFCLGAKAKGIYSDHENKKQEYKLVKDFLINNRVLISLVLTNDFSQENPQETLIERNFLPRKEKIQRIGNENLTDELFSKTLTDLLFPGHYGTKPTFRQIIAHNIRYTDVSINNTLKNLDSFTRDDEYETLYLFLFNCNFEQGDDKQELRSQIDIEEKFKKRLESDQTKSAYETALALLESEIEELERKKASLNLNPNFESDLDNLNRLKYQVNLTSSEISRLELRKDLVLEAQQDMQAGKSNIDIQQLQQIYQQATSLVSGIQKTFQELNDFHNQMVTSKIRFIVQDLPKIDAELIAKREHLSRLLTQEAELSAAITRSDSFEVLERLITELNVRHQTKGEYENTLRQLSTVESKLTELNEKLAKIDNELFSEEFAHKIKEQINKFNKHFSSVSNELYGEKYALKVDTKTGKGRRLYEFTPFDLNNFSSGKKQGEISCFDIAYTLFADEENIPCMHFLLNDKKELMHDNQLIKIANLVNAKGIQFVTSILKDKLPEELNKDEYVVVKLSQGNKLFRIESQTTTR</sequence>
<proteinExistence type="predicted"/>
<reference evidence="4" key="1">
    <citation type="submission" date="2017-02" db="EMBL/GenBank/DDBJ databases">
        <authorList>
            <person name="Daims H."/>
        </authorList>
    </citation>
    <scope>NUCLEOTIDE SEQUENCE [LARGE SCALE GENOMIC DNA]</scope>
</reference>